<feature type="chain" id="PRO_5022941491" evidence="2">
    <location>
        <begin position="29"/>
        <end position="571"/>
    </location>
</feature>
<accession>A0A5C6DM12</accession>
<feature type="region of interest" description="Disordered" evidence="1">
    <location>
        <begin position="30"/>
        <end position="55"/>
    </location>
</feature>
<reference evidence="3 4" key="1">
    <citation type="submission" date="2019-02" db="EMBL/GenBank/DDBJ databases">
        <title>Deep-cultivation of Planctomycetes and their phenomic and genomic characterization uncovers novel biology.</title>
        <authorList>
            <person name="Wiegand S."/>
            <person name="Jogler M."/>
            <person name="Boedeker C."/>
            <person name="Pinto D."/>
            <person name="Vollmers J."/>
            <person name="Rivas-Marin E."/>
            <person name="Kohn T."/>
            <person name="Peeters S.H."/>
            <person name="Heuer A."/>
            <person name="Rast P."/>
            <person name="Oberbeckmann S."/>
            <person name="Bunk B."/>
            <person name="Jeske O."/>
            <person name="Meyerdierks A."/>
            <person name="Storesund J.E."/>
            <person name="Kallscheuer N."/>
            <person name="Luecker S."/>
            <person name="Lage O.M."/>
            <person name="Pohl T."/>
            <person name="Merkel B.J."/>
            <person name="Hornburger P."/>
            <person name="Mueller R.-W."/>
            <person name="Bruemmer F."/>
            <person name="Labrenz M."/>
            <person name="Spormann A.M."/>
            <person name="Op Den Camp H."/>
            <person name="Overmann J."/>
            <person name="Amann R."/>
            <person name="Jetten M.S.M."/>
            <person name="Mascher T."/>
            <person name="Medema M.H."/>
            <person name="Devos D.P."/>
            <person name="Kaster A.-K."/>
            <person name="Ovreas L."/>
            <person name="Rohde M."/>
            <person name="Galperin M.Y."/>
            <person name="Jogler C."/>
        </authorList>
    </citation>
    <scope>NUCLEOTIDE SEQUENCE [LARGE SCALE GENOMIC DNA]</scope>
    <source>
        <strain evidence="3 4">Q31b</strain>
    </source>
</reference>
<name>A0A5C6DM12_9BACT</name>
<dbReference type="Proteomes" id="UP000315471">
    <property type="component" value="Unassembled WGS sequence"/>
</dbReference>
<comment type="caution">
    <text evidence="3">The sequence shown here is derived from an EMBL/GenBank/DDBJ whole genome shotgun (WGS) entry which is preliminary data.</text>
</comment>
<dbReference type="EMBL" id="SJPY01000007">
    <property type="protein sequence ID" value="TWU37838.1"/>
    <property type="molecule type" value="Genomic_DNA"/>
</dbReference>
<evidence type="ECO:0000313" key="3">
    <source>
        <dbReference type="EMBL" id="TWU37838.1"/>
    </source>
</evidence>
<protein>
    <submittedName>
        <fullName evidence="3">Uncharacterized protein</fullName>
    </submittedName>
</protein>
<feature type="compositionally biased region" description="Basic and acidic residues" evidence="1">
    <location>
        <begin position="31"/>
        <end position="55"/>
    </location>
</feature>
<dbReference type="AlphaFoldDB" id="A0A5C6DM12"/>
<keyword evidence="4" id="KW-1185">Reference proteome</keyword>
<feature type="signal peptide" evidence="2">
    <location>
        <begin position="1"/>
        <end position="28"/>
    </location>
</feature>
<organism evidence="3 4">
    <name type="scientific">Novipirellula aureliae</name>
    <dbReference type="NCBI Taxonomy" id="2527966"/>
    <lineage>
        <taxon>Bacteria</taxon>
        <taxon>Pseudomonadati</taxon>
        <taxon>Planctomycetota</taxon>
        <taxon>Planctomycetia</taxon>
        <taxon>Pirellulales</taxon>
        <taxon>Pirellulaceae</taxon>
        <taxon>Novipirellula</taxon>
    </lineage>
</organism>
<evidence type="ECO:0000256" key="1">
    <source>
        <dbReference type="SAM" id="MobiDB-lite"/>
    </source>
</evidence>
<gene>
    <name evidence="3" type="ORF">Q31b_46270</name>
</gene>
<evidence type="ECO:0000313" key="4">
    <source>
        <dbReference type="Proteomes" id="UP000315471"/>
    </source>
</evidence>
<evidence type="ECO:0000256" key="2">
    <source>
        <dbReference type="SAM" id="SignalP"/>
    </source>
</evidence>
<keyword evidence="2" id="KW-0732">Signal</keyword>
<sequence precursor="true">MLRAWFLTSFTICLSLVLFLPQSPLIGADGAQKDGAQRDGAQKDGAQRDGAQRDGAQRGEMAGYLIVPQGEVQETYNAGFSLYVAAWPLLEEYPGNRFQTGLFGTWMHAQYDTKPTRRLYSDIEGGLGWWRDTRFATETPKFIMGGVALNFVEWANGPGAGKGRSWEQPKGKYGIAQLSPWVLWPMDGLNLKQGTSGDLFGYGYLPLPLTEAKPTTAGKDVPTGDQSWTLFLNTGNFKGPVAFFTPYFWSAATAEDPSLAGMFLDARPSKPNRALQMETQHIPSILATDNKGVTYARVAPSSFPRDADGKSTVVHRVTAYNKTALWDSVKEWFDGGSPASGAISPQGAAVHRFRGGGGATWKIYASRTAKEERVPLAWRSFATPVAPDPISYGFEWSPELTSKKDAKDGPLVGLPEYYRLQKDDNGKPLWVVVQPRDVPAETGLAEASFRRPDDSPLEAYVTPDDAASCWKTPGPVAGPFEAHPGDGSTVTYYWYRFADQPAILNADLTDQEREQLQKRVEKLHRSWTKDREYLPAPTTGKLADIDPALIVTPPKGLEVGYVPIATRQGIE</sequence>
<proteinExistence type="predicted"/>